<feature type="chain" id="PRO_5020674813" description="DUF4382 domain-containing protein" evidence="1">
    <location>
        <begin position="24"/>
        <end position="271"/>
    </location>
</feature>
<dbReference type="EMBL" id="SNXR01000015">
    <property type="protein sequence ID" value="TDP58377.1"/>
    <property type="molecule type" value="Genomic_DNA"/>
</dbReference>
<proteinExistence type="predicted"/>
<dbReference type="OrthoDB" id="9804511at2"/>
<dbReference type="PROSITE" id="PS51257">
    <property type="entry name" value="PROKAR_LIPOPROTEIN"/>
    <property type="match status" value="1"/>
</dbReference>
<keyword evidence="1" id="KW-0732">Signal</keyword>
<organism evidence="2 3">
    <name type="scientific">Flavobacterium dankookense</name>
    <dbReference type="NCBI Taxonomy" id="706186"/>
    <lineage>
        <taxon>Bacteria</taxon>
        <taxon>Pseudomonadati</taxon>
        <taxon>Bacteroidota</taxon>
        <taxon>Flavobacteriia</taxon>
        <taxon>Flavobacteriales</taxon>
        <taxon>Flavobacteriaceae</taxon>
        <taxon>Flavobacterium</taxon>
    </lineage>
</organism>
<evidence type="ECO:0000313" key="2">
    <source>
        <dbReference type="EMBL" id="TDP58377.1"/>
    </source>
</evidence>
<sequence length="271" mass="28904">MKFKKSLFFLSLLSILFTSISCEDDSATTSNLSSFVGVEEAKNVGVVLGETIVVESKVYASNATNTDRVFNLVVDAATTHAQTNFVVPATVTIPAGSKEGVFQVSIVGNSIANAGNKLVLSMAELDGNNQNFVFNSDSQTYSNKKIVYNISEVCQTGLTKVQLAIKFDNFPEETAWELYDSSFNVVSSGGFTGTAITGYAALGFADRSTFISNFCLAPGTYTFVIYDDYGDGMYTSATVSGDYSLKLADGTVLASGGGDFGTFQDTEFTIQ</sequence>
<evidence type="ECO:0008006" key="4">
    <source>
        <dbReference type="Google" id="ProtNLM"/>
    </source>
</evidence>
<dbReference type="Proteomes" id="UP000295260">
    <property type="component" value="Unassembled WGS sequence"/>
</dbReference>
<reference evidence="2 3" key="1">
    <citation type="submission" date="2019-03" db="EMBL/GenBank/DDBJ databases">
        <title>Genomic Encyclopedia of Archaeal and Bacterial Type Strains, Phase II (KMG-II): from individual species to whole genera.</title>
        <authorList>
            <person name="Goeker M."/>
        </authorList>
    </citation>
    <scope>NUCLEOTIDE SEQUENCE [LARGE SCALE GENOMIC DNA]</scope>
    <source>
        <strain evidence="2 3">DSM 25687</strain>
    </source>
</reference>
<gene>
    <name evidence="2" type="ORF">BC748_2421</name>
</gene>
<evidence type="ECO:0000256" key="1">
    <source>
        <dbReference type="SAM" id="SignalP"/>
    </source>
</evidence>
<dbReference type="AlphaFoldDB" id="A0A4R6Q8J6"/>
<evidence type="ECO:0000313" key="3">
    <source>
        <dbReference type="Proteomes" id="UP000295260"/>
    </source>
</evidence>
<accession>A0A4R6Q8J6</accession>
<dbReference type="RefSeq" id="WP_133533641.1">
    <property type="nucleotide sequence ID" value="NZ_SNXR01000015.1"/>
</dbReference>
<name>A0A4R6Q8J6_9FLAO</name>
<protein>
    <recommendedName>
        <fullName evidence="4">DUF4382 domain-containing protein</fullName>
    </recommendedName>
</protein>
<keyword evidence="3" id="KW-1185">Reference proteome</keyword>
<feature type="signal peptide" evidence="1">
    <location>
        <begin position="1"/>
        <end position="23"/>
    </location>
</feature>
<comment type="caution">
    <text evidence="2">The sequence shown here is derived from an EMBL/GenBank/DDBJ whole genome shotgun (WGS) entry which is preliminary data.</text>
</comment>